<dbReference type="Pfam" id="PF03936">
    <property type="entry name" value="Terpene_synth_C"/>
    <property type="match status" value="1"/>
</dbReference>
<feature type="domain" description="Terpene synthase metal-binding" evidence="4">
    <location>
        <begin position="97"/>
        <end position="170"/>
    </location>
</feature>
<name>A0A2K1KT46_PHYPA</name>
<dbReference type="Proteomes" id="UP000006727">
    <property type="component" value="Chromosome 3"/>
</dbReference>
<dbReference type="STRING" id="3218.A0A2K1KT46"/>
<dbReference type="InterPro" id="IPR050148">
    <property type="entry name" value="Terpene_synthase-like"/>
</dbReference>
<proteinExistence type="predicted"/>
<evidence type="ECO:0000256" key="3">
    <source>
        <dbReference type="ARBA" id="ARBA00022842"/>
    </source>
</evidence>
<dbReference type="AlphaFoldDB" id="A0A2K1KT46"/>
<evidence type="ECO:0000256" key="1">
    <source>
        <dbReference type="ARBA" id="ARBA00001946"/>
    </source>
</evidence>
<dbReference type="PaxDb" id="3218-PP1S1_520V6.1"/>
<dbReference type="InterPro" id="IPR005630">
    <property type="entry name" value="Terpene_synthase_metal-bd"/>
</dbReference>
<evidence type="ECO:0000313" key="5">
    <source>
        <dbReference type="EMBL" id="PNR56953.1"/>
    </source>
</evidence>
<accession>A0A2K1KT46</accession>
<dbReference type="PANTHER" id="PTHR31739:SF4">
    <property type="entry name" value="ENT-COPALYL DIPHOSPHATE SYNTHASE, CHLOROPLASTIC"/>
    <property type="match status" value="1"/>
</dbReference>
<reference evidence="5 7" key="1">
    <citation type="journal article" date="2008" name="Science">
        <title>The Physcomitrella genome reveals evolutionary insights into the conquest of land by plants.</title>
        <authorList>
            <person name="Rensing S."/>
            <person name="Lang D."/>
            <person name="Zimmer A."/>
            <person name="Terry A."/>
            <person name="Salamov A."/>
            <person name="Shapiro H."/>
            <person name="Nishiyama T."/>
            <person name="Perroud P.-F."/>
            <person name="Lindquist E."/>
            <person name="Kamisugi Y."/>
            <person name="Tanahashi T."/>
            <person name="Sakakibara K."/>
            <person name="Fujita T."/>
            <person name="Oishi K."/>
            <person name="Shin-I T."/>
            <person name="Kuroki Y."/>
            <person name="Toyoda A."/>
            <person name="Suzuki Y."/>
            <person name="Hashimoto A."/>
            <person name="Yamaguchi K."/>
            <person name="Sugano A."/>
            <person name="Kohara Y."/>
            <person name="Fujiyama A."/>
            <person name="Anterola A."/>
            <person name="Aoki S."/>
            <person name="Ashton N."/>
            <person name="Barbazuk W.B."/>
            <person name="Barker E."/>
            <person name="Bennetzen J."/>
            <person name="Bezanilla M."/>
            <person name="Blankenship R."/>
            <person name="Cho S.H."/>
            <person name="Dutcher S."/>
            <person name="Estelle M."/>
            <person name="Fawcett J.A."/>
            <person name="Gundlach H."/>
            <person name="Hanada K."/>
            <person name="Heyl A."/>
            <person name="Hicks K.A."/>
            <person name="Hugh J."/>
            <person name="Lohr M."/>
            <person name="Mayer K."/>
            <person name="Melkozernov A."/>
            <person name="Murata T."/>
            <person name="Nelson D."/>
            <person name="Pils B."/>
            <person name="Prigge M."/>
            <person name="Reiss B."/>
            <person name="Renner T."/>
            <person name="Rombauts S."/>
            <person name="Rushton P."/>
            <person name="Sanderfoot A."/>
            <person name="Schween G."/>
            <person name="Shiu S.-H."/>
            <person name="Stueber K."/>
            <person name="Theodoulou F.L."/>
            <person name="Tu H."/>
            <person name="Van de Peer Y."/>
            <person name="Verrier P.J."/>
            <person name="Waters E."/>
            <person name="Wood A."/>
            <person name="Yang L."/>
            <person name="Cove D."/>
            <person name="Cuming A."/>
            <person name="Hasebe M."/>
            <person name="Lucas S."/>
            <person name="Mishler D.B."/>
            <person name="Reski R."/>
            <person name="Grigoriev I."/>
            <person name="Quatrano R.S."/>
            <person name="Boore J.L."/>
        </authorList>
    </citation>
    <scope>NUCLEOTIDE SEQUENCE [LARGE SCALE GENOMIC DNA]</scope>
    <source>
        <strain evidence="6 7">cv. Gransden 2004</strain>
    </source>
</reference>
<dbReference type="Gene3D" id="1.10.600.10">
    <property type="entry name" value="Farnesyl Diphosphate Synthase"/>
    <property type="match status" value="1"/>
</dbReference>
<dbReference type="EMBL" id="ABEU02000003">
    <property type="protein sequence ID" value="PNR56953.1"/>
    <property type="molecule type" value="Genomic_DNA"/>
</dbReference>
<protein>
    <recommendedName>
        <fullName evidence="4">Terpene synthase metal-binding domain-containing protein</fullName>
    </recommendedName>
</protein>
<reference evidence="5 7" key="2">
    <citation type="journal article" date="2018" name="Plant J.">
        <title>The Physcomitrella patens chromosome-scale assembly reveals moss genome structure and evolution.</title>
        <authorList>
            <person name="Lang D."/>
            <person name="Ullrich K.K."/>
            <person name="Murat F."/>
            <person name="Fuchs J."/>
            <person name="Jenkins J."/>
            <person name="Haas F.B."/>
            <person name="Piednoel M."/>
            <person name="Gundlach H."/>
            <person name="Van Bel M."/>
            <person name="Meyberg R."/>
            <person name="Vives C."/>
            <person name="Morata J."/>
            <person name="Symeonidi A."/>
            <person name="Hiss M."/>
            <person name="Muchero W."/>
            <person name="Kamisugi Y."/>
            <person name="Saleh O."/>
            <person name="Blanc G."/>
            <person name="Decker E.L."/>
            <person name="van Gessel N."/>
            <person name="Grimwood J."/>
            <person name="Hayes R.D."/>
            <person name="Graham S.W."/>
            <person name="Gunter L.E."/>
            <person name="McDaniel S.F."/>
            <person name="Hoernstein S.N.W."/>
            <person name="Larsson A."/>
            <person name="Li F.W."/>
            <person name="Perroud P.F."/>
            <person name="Phillips J."/>
            <person name="Ranjan P."/>
            <person name="Rokshar D.S."/>
            <person name="Rothfels C.J."/>
            <person name="Schneider L."/>
            <person name="Shu S."/>
            <person name="Stevenson D.W."/>
            <person name="Thummler F."/>
            <person name="Tillich M."/>
            <person name="Villarreal Aguilar J.C."/>
            <person name="Widiez T."/>
            <person name="Wong G.K."/>
            <person name="Wymore A."/>
            <person name="Zhang Y."/>
            <person name="Zimmer A.D."/>
            <person name="Quatrano R.S."/>
            <person name="Mayer K.F.X."/>
            <person name="Goodstein D."/>
            <person name="Casacuberta J.M."/>
            <person name="Vandepoele K."/>
            <person name="Reski R."/>
            <person name="Cuming A.C."/>
            <person name="Tuskan G.A."/>
            <person name="Maumus F."/>
            <person name="Salse J."/>
            <person name="Schmutz J."/>
            <person name="Rensing S.A."/>
        </authorList>
    </citation>
    <scope>NUCLEOTIDE SEQUENCE [LARGE SCALE GENOMIC DNA]</scope>
    <source>
        <strain evidence="6 7">cv. Gransden 2004</strain>
    </source>
</reference>
<dbReference type="Gene3D" id="1.50.10.130">
    <property type="entry name" value="Terpene synthase, N-terminal domain"/>
    <property type="match status" value="1"/>
</dbReference>
<dbReference type="InterPro" id="IPR036965">
    <property type="entry name" value="Terpene_synth_N_sf"/>
</dbReference>
<dbReference type="GO" id="GO:0010333">
    <property type="term" value="F:terpene synthase activity"/>
    <property type="evidence" value="ECO:0007669"/>
    <property type="project" value="InterPro"/>
</dbReference>
<reference evidence="6" key="3">
    <citation type="submission" date="2020-12" db="UniProtKB">
        <authorList>
            <consortium name="EnsemblPlants"/>
        </authorList>
    </citation>
    <scope>IDENTIFICATION</scope>
</reference>
<comment type="cofactor">
    <cofactor evidence="1">
        <name>Mg(2+)</name>
        <dbReference type="ChEBI" id="CHEBI:18420"/>
    </cofactor>
</comment>
<dbReference type="InParanoid" id="A0A2K1KT46"/>
<organism evidence="5">
    <name type="scientific">Physcomitrium patens</name>
    <name type="common">Spreading-leaved earth moss</name>
    <name type="synonym">Physcomitrella patens</name>
    <dbReference type="NCBI Taxonomy" id="3218"/>
    <lineage>
        <taxon>Eukaryota</taxon>
        <taxon>Viridiplantae</taxon>
        <taxon>Streptophyta</taxon>
        <taxon>Embryophyta</taxon>
        <taxon>Bryophyta</taxon>
        <taxon>Bryophytina</taxon>
        <taxon>Bryopsida</taxon>
        <taxon>Funariidae</taxon>
        <taxon>Funariales</taxon>
        <taxon>Funariaceae</taxon>
        <taxon>Physcomitrium</taxon>
    </lineage>
</organism>
<dbReference type="SUPFAM" id="SSF48239">
    <property type="entry name" value="Terpenoid cyclases/Protein prenyltransferases"/>
    <property type="match status" value="1"/>
</dbReference>
<keyword evidence="7" id="KW-1185">Reference proteome</keyword>
<keyword evidence="2" id="KW-0479">Metal-binding</keyword>
<dbReference type="GO" id="GO:0016114">
    <property type="term" value="P:terpenoid biosynthetic process"/>
    <property type="evidence" value="ECO:0007669"/>
    <property type="project" value="InterPro"/>
</dbReference>
<evidence type="ECO:0000313" key="6">
    <source>
        <dbReference type="EnsemblPlants" id="Pp3c3_3120V3.1"/>
    </source>
</evidence>
<dbReference type="EnsemblPlants" id="Pp3c3_3120V3.1">
    <property type="protein sequence ID" value="Pp3c3_3120V3.1"/>
    <property type="gene ID" value="Pp3c3_3120"/>
</dbReference>
<evidence type="ECO:0000256" key="2">
    <source>
        <dbReference type="ARBA" id="ARBA00022723"/>
    </source>
</evidence>
<dbReference type="Gramene" id="Pp3c3_3120V3.1">
    <property type="protein sequence ID" value="Pp3c3_3120V3.1"/>
    <property type="gene ID" value="Pp3c3_3120"/>
</dbReference>
<dbReference type="GO" id="GO:0000287">
    <property type="term" value="F:magnesium ion binding"/>
    <property type="evidence" value="ECO:0007669"/>
    <property type="project" value="InterPro"/>
</dbReference>
<dbReference type="PANTHER" id="PTHR31739">
    <property type="entry name" value="ENT-COPALYL DIPHOSPHATE SYNTHASE, CHLOROPLASTIC"/>
    <property type="match status" value="1"/>
</dbReference>
<keyword evidence="3" id="KW-0460">Magnesium</keyword>
<evidence type="ECO:0000259" key="4">
    <source>
        <dbReference type="Pfam" id="PF03936"/>
    </source>
</evidence>
<dbReference type="InterPro" id="IPR008949">
    <property type="entry name" value="Isoprenoid_synthase_dom_sf"/>
</dbReference>
<dbReference type="SUPFAM" id="SSF48576">
    <property type="entry name" value="Terpenoid synthases"/>
    <property type="match status" value="1"/>
</dbReference>
<dbReference type="InterPro" id="IPR008930">
    <property type="entry name" value="Terpenoid_cyclase/PrenylTrfase"/>
</dbReference>
<gene>
    <name evidence="5" type="ORF">PHYPA_003946</name>
</gene>
<evidence type="ECO:0000313" key="7">
    <source>
        <dbReference type="Proteomes" id="UP000006727"/>
    </source>
</evidence>
<sequence length="176" mass="20697">MFNLSRASQTLFPGETLLKKARSFSSGFLKTKHENNECFVNWILIKDLTGEVEYNLTFPWYASLHRLEHRTYLDQYELQQDLHKKELEHVIKWNDGCQFKDLDFARQKSVECYFAGAAIMFEPEMVQTRLVWARCCVLTTVLDDYFDVGTSVEELRVFVQAVRTWNPKLINGFVLP</sequence>